<dbReference type="GO" id="GO:0005886">
    <property type="term" value="C:plasma membrane"/>
    <property type="evidence" value="ECO:0007669"/>
    <property type="project" value="UniProtKB-SubCell"/>
</dbReference>
<feature type="transmembrane region" description="Helical" evidence="8">
    <location>
        <begin position="189"/>
        <end position="209"/>
    </location>
</feature>
<proteinExistence type="inferred from homology"/>
<reference evidence="10 11" key="1">
    <citation type="submission" date="2018-06" db="EMBL/GenBank/DDBJ databases">
        <authorList>
            <consortium name="Pathogen Informatics"/>
            <person name="Doyle S."/>
        </authorList>
    </citation>
    <scope>NUCLEOTIDE SEQUENCE [LARGE SCALE GENOMIC DNA]</scope>
    <source>
        <strain evidence="10 11">NCTC11820</strain>
    </source>
</reference>
<evidence type="ECO:0000256" key="1">
    <source>
        <dbReference type="ARBA" id="ARBA00004651"/>
    </source>
</evidence>
<evidence type="ECO:0000256" key="6">
    <source>
        <dbReference type="ARBA" id="ARBA00023136"/>
    </source>
</evidence>
<organism evidence="10 11">
    <name type="scientific">Mobiluncus curtisii</name>
    <dbReference type="NCBI Taxonomy" id="2051"/>
    <lineage>
        <taxon>Bacteria</taxon>
        <taxon>Bacillati</taxon>
        <taxon>Actinomycetota</taxon>
        <taxon>Actinomycetes</taxon>
        <taxon>Actinomycetales</taxon>
        <taxon>Actinomycetaceae</taxon>
        <taxon>Mobiluncus</taxon>
    </lineage>
</organism>
<dbReference type="GeneID" id="55565792"/>
<evidence type="ECO:0000256" key="3">
    <source>
        <dbReference type="ARBA" id="ARBA00022679"/>
    </source>
</evidence>
<dbReference type="UniPathway" id="UPA00666"/>
<dbReference type="AlphaFoldDB" id="A0A2X2YKB5"/>
<name>A0A2X2YKB5_9ACTO</name>
<dbReference type="GO" id="GO:0042158">
    <property type="term" value="P:lipoprotein biosynthetic process"/>
    <property type="evidence" value="ECO:0007669"/>
    <property type="project" value="UniProtKB-UniRule"/>
</dbReference>
<sequence>MGLLIALPLAFIGGVEGALAFPHWNVWPLLILSLMILLGTLRRQFGRGSRRRRVLLVSAVWGLGFFGPQLSWTGVSAGSAFPWIALTILETLFICFFAQVWVRGDQAIPRFPRSLGMLRLVWAPLAWVGVEQLRSLIPFGGFPWAKLAFAVVDTPLLAWAPWGGSVLVSGVCVFIAAAVLELLNRHRGLMLRMVSLVALIAVVVFPTLVHPALPVVTRHVTVAAVQGNTPGREPQTAFGQPYEVLLNHVAESLRLRQRTSRHVDLVLWAENAADIDPRTSHHAAALVNQVTAAFQAPLITGTLGAGARGPGVANLAGSNLDTSSLQNTILVWTNGQARDTYAKKHLVPFGEYLPWRKFFATFIPFLADLVPADLIAGQSVAQLEVSLSGRDVHLASPICYEIADDDLVRQAVKGANFIYVPTSSSFFGSSDEADQQLAIARFRAAEHGLDTIQVSTMDSTARINARGQIVGRVIPNFQAGSFVTSLPLRSGTTPATFTGELLGLGAQVLVVLAAVLQVLLALSESWKREKH</sequence>
<comment type="catalytic activity">
    <reaction evidence="8">
        <text>N-terminal S-1,2-diacyl-sn-glyceryl-L-cysteinyl-[lipoprotein] + a glycerophospholipid = N-acyl-S-1,2-diacyl-sn-glyceryl-L-cysteinyl-[lipoprotein] + a 2-acyl-sn-glycero-3-phospholipid + H(+)</text>
        <dbReference type="Rhea" id="RHEA:48228"/>
        <dbReference type="Rhea" id="RHEA-COMP:14681"/>
        <dbReference type="Rhea" id="RHEA-COMP:14684"/>
        <dbReference type="ChEBI" id="CHEBI:15378"/>
        <dbReference type="ChEBI" id="CHEBI:136912"/>
        <dbReference type="ChEBI" id="CHEBI:140656"/>
        <dbReference type="ChEBI" id="CHEBI:140657"/>
        <dbReference type="ChEBI" id="CHEBI:140660"/>
        <dbReference type="EC" id="2.3.1.269"/>
    </reaction>
</comment>
<dbReference type="NCBIfam" id="TIGR00546">
    <property type="entry name" value="lnt"/>
    <property type="match status" value="1"/>
</dbReference>
<feature type="transmembrane region" description="Helical" evidence="8">
    <location>
        <begin position="159"/>
        <end position="182"/>
    </location>
</feature>
<dbReference type="PANTHER" id="PTHR38686:SF1">
    <property type="entry name" value="APOLIPOPROTEIN N-ACYLTRANSFERASE"/>
    <property type="match status" value="1"/>
</dbReference>
<gene>
    <name evidence="8 10" type="primary">lnt</name>
    <name evidence="10" type="ORF">NCTC11820_00903</name>
</gene>
<comment type="similarity">
    <text evidence="8">Belongs to the CN hydrolase family. Apolipoprotein N-acyltransferase subfamily.</text>
</comment>
<dbReference type="InterPro" id="IPR045378">
    <property type="entry name" value="LNT_N"/>
</dbReference>
<dbReference type="Pfam" id="PF20154">
    <property type="entry name" value="LNT_N"/>
    <property type="match status" value="1"/>
</dbReference>
<dbReference type="PANTHER" id="PTHR38686">
    <property type="entry name" value="APOLIPOPROTEIN N-ACYLTRANSFERASE"/>
    <property type="match status" value="1"/>
</dbReference>
<dbReference type="SUPFAM" id="SSF56317">
    <property type="entry name" value="Carbon-nitrogen hydrolase"/>
    <property type="match status" value="1"/>
</dbReference>
<dbReference type="CDD" id="cd07571">
    <property type="entry name" value="ALP_N-acyl_transferase"/>
    <property type="match status" value="1"/>
</dbReference>
<comment type="pathway">
    <text evidence="8">Protein modification; lipoprotein biosynthesis (N-acyl transfer).</text>
</comment>
<evidence type="ECO:0000256" key="8">
    <source>
        <dbReference type="HAMAP-Rule" id="MF_01148"/>
    </source>
</evidence>
<keyword evidence="6 8" id="KW-0472">Membrane</keyword>
<accession>A0A2X2YKB5</accession>
<dbReference type="EMBL" id="UASJ01000001">
    <property type="protein sequence ID" value="SQB64554.1"/>
    <property type="molecule type" value="Genomic_DNA"/>
</dbReference>
<dbReference type="Proteomes" id="UP000250245">
    <property type="component" value="Unassembled WGS sequence"/>
</dbReference>
<evidence type="ECO:0000256" key="5">
    <source>
        <dbReference type="ARBA" id="ARBA00022989"/>
    </source>
</evidence>
<dbReference type="PROSITE" id="PS50263">
    <property type="entry name" value="CN_HYDROLASE"/>
    <property type="match status" value="1"/>
</dbReference>
<feature type="transmembrane region" description="Helical" evidence="8">
    <location>
        <begin position="27"/>
        <end position="42"/>
    </location>
</feature>
<keyword evidence="5 8" id="KW-1133">Transmembrane helix</keyword>
<dbReference type="InterPro" id="IPR003010">
    <property type="entry name" value="C-N_Hydrolase"/>
</dbReference>
<feature type="transmembrane region" description="Helical" evidence="8">
    <location>
        <begin position="114"/>
        <end position="130"/>
    </location>
</feature>
<dbReference type="GO" id="GO:0016410">
    <property type="term" value="F:N-acyltransferase activity"/>
    <property type="evidence" value="ECO:0007669"/>
    <property type="project" value="UniProtKB-UniRule"/>
</dbReference>
<keyword evidence="7 8" id="KW-0012">Acyltransferase</keyword>
<keyword evidence="3 8" id="KW-0808">Transferase</keyword>
<feature type="transmembrane region" description="Helical" evidence="8">
    <location>
        <begin position="501"/>
        <end position="522"/>
    </location>
</feature>
<evidence type="ECO:0000313" key="11">
    <source>
        <dbReference type="Proteomes" id="UP000250245"/>
    </source>
</evidence>
<evidence type="ECO:0000256" key="4">
    <source>
        <dbReference type="ARBA" id="ARBA00022692"/>
    </source>
</evidence>
<feature type="domain" description="CN hydrolase" evidence="9">
    <location>
        <begin position="220"/>
        <end position="488"/>
    </location>
</feature>
<protein>
    <recommendedName>
        <fullName evidence="8">Apolipoprotein N-acyltransferase</fullName>
        <shortName evidence="8">ALP N-acyltransferase</shortName>
        <ecNumber evidence="8">2.3.1.269</ecNumber>
    </recommendedName>
</protein>
<dbReference type="HAMAP" id="MF_01148">
    <property type="entry name" value="Lnt"/>
    <property type="match status" value="1"/>
</dbReference>
<dbReference type="RefSeq" id="WP_013189547.1">
    <property type="nucleotide sequence ID" value="NZ_CP068112.1"/>
</dbReference>
<evidence type="ECO:0000313" key="10">
    <source>
        <dbReference type="EMBL" id="SQB64554.1"/>
    </source>
</evidence>
<dbReference type="EC" id="2.3.1.269" evidence="8"/>
<keyword evidence="10" id="KW-0449">Lipoprotein</keyword>
<keyword evidence="2 8" id="KW-1003">Cell membrane</keyword>
<comment type="subcellular location">
    <subcellularLocation>
        <location evidence="1 8">Cell membrane</location>
        <topology evidence="1 8">Multi-pass membrane protein</topology>
    </subcellularLocation>
</comment>
<dbReference type="Gene3D" id="3.60.110.10">
    <property type="entry name" value="Carbon-nitrogen hydrolase"/>
    <property type="match status" value="1"/>
</dbReference>
<evidence type="ECO:0000259" key="9">
    <source>
        <dbReference type="PROSITE" id="PS50263"/>
    </source>
</evidence>
<evidence type="ECO:0000256" key="7">
    <source>
        <dbReference type="ARBA" id="ARBA00023315"/>
    </source>
</evidence>
<dbReference type="InterPro" id="IPR036526">
    <property type="entry name" value="C-N_Hydrolase_sf"/>
</dbReference>
<comment type="function">
    <text evidence="8">Catalyzes the phospholipid dependent N-acylation of the N-terminal cysteine of apolipoprotein, the last step in lipoprotein maturation.</text>
</comment>
<feature type="transmembrane region" description="Helical" evidence="8">
    <location>
        <begin position="54"/>
        <end position="74"/>
    </location>
</feature>
<dbReference type="InterPro" id="IPR004563">
    <property type="entry name" value="Apolipo_AcylTrfase"/>
</dbReference>
<evidence type="ECO:0000256" key="2">
    <source>
        <dbReference type="ARBA" id="ARBA00022475"/>
    </source>
</evidence>
<dbReference type="OMA" id="RQHLQIG"/>
<feature type="transmembrane region" description="Helical" evidence="8">
    <location>
        <begin position="80"/>
        <end position="102"/>
    </location>
</feature>
<keyword evidence="4 8" id="KW-0812">Transmembrane</keyword>